<evidence type="ECO:0000259" key="4">
    <source>
        <dbReference type="PROSITE" id="PS51352"/>
    </source>
</evidence>
<evidence type="ECO:0000256" key="2">
    <source>
        <dbReference type="ARBA" id="ARBA00022862"/>
    </source>
</evidence>
<dbReference type="EMBL" id="CP103423">
    <property type="protein sequence ID" value="UWD33939.1"/>
    <property type="molecule type" value="Genomic_DNA"/>
</dbReference>
<evidence type="ECO:0000313" key="6">
    <source>
        <dbReference type="Proteomes" id="UP001058364"/>
    </source>
</evidence>
<sequence>MITKFKQKEYSLLKNENFLKLGEEISFTATNTMFEDVKLEKFNQLTVISVFPSLNTRVCDEQTKEISKLASEFEDVRFISISLDLPSAIAEWKSVNMLPNIEIYSDYKRREFGLKYGFLIDEIFLLDRGFIVINDQNKVIDFSYNENVHDQISFEKIKSIILDNKK</sequence>
<keyword evidence="1" id="KW-0575">Peroxidase</keyword>
<keyword evidence="2" id="KW-0049">Antioxidant</keyword>
<protein>
    <submittedName>
        <fullName evidence="5">Redoxin domain-containing protein</fullName>
    </submittedName>
</protein>
<dbReference type="InterPro" id="IPR036249">
    <property type="entry name" value="Thioredoxin-like_sf"/>
</dbReference>
<accession>A0ABY5TY25</accession>
<reference evidence="5" key="1">
    <citation type="submission" date="2022-08" db="EMBL/GenBank/DDBJ databases">
        <title>Complete genome sequence of Mycoplasma molare type strain H 542.</title>
        <authorList>
            <person name="Spergser J."/>
        </authorList>
    </citation>
    <scope>NUCLEOTIDE SEQUENCE</scope>
    <source>
        <strain evidence="5">H 542</strain>
    </source>
</reference>
<dbReference type="SUPFAM" id="SSF52833">
    <property type="entry name" value="Thioredoxin-like"/>
    <property type="match status" value="1"/>
</dbReference>
<dbReference type="Proteomes" id="UP001058364">
    <property type="component" value="Chromosome"/>
</dbReference>
<evidence type="ECO:0000313" key="5">
    <source>
        <dbReference type="EMBL" id="UWD33939.1"/>
    </source>
</evidence>
<dbReference type="RefSeq" id="WP_027123537.1">
    <property type="nucleotide sequence ID" value="NZ_CP103423.1"/>
</dbReference>
<evidence type="ECO:0000256" key="1">
    <source>
        <dbReference type="ARBA" id="ARBA00022559"/>
    </source>
</evidence>
<dbReference type="PROSITE" id="PS51352">
    <property type="entry name" value="THIOREDOXIN_2"/>
    <property type="match status" value="1"/>
</dbReference>
<dbReference type="Gene3D" id="3.40.30.10">
    <property type="entry name" value="Glutaredoxin"/>
    <property type="match status" value="1"/>
</dbReference>
<gene>
    <name evidence="5" type="ORF">NX772_02400</name>
</gene>
<feature type="domain" description="Thioredoxin" evidence="4">
    <location>
        <begin position="18"/>
        <end position="166"/>
    </location>
</feature>
<name>A0ABY5TY25_9BACT</name>
<organism evidence="5 6">
    <name type="scientific">Mesomycoplasma molare</name>
    <dbReference type="NCBI Taxonomy" id="171288"/>
    <lineage>
        <taxon>Bacteria</taxon>
        <taxon>Bacillati</taxon>
        <taxon>Mycoplasmatota</taxon>
        <taxon>Mycoplasmoidales</taxon>
        <taxon>Metamycoplasmataceae</taxon>
        <taxon>Mesomycoplasma</taxon>
    </lineage>
</organism>
<evidence type="ECO:0000256" key="3">
    <source>
        <dbReference type="ARBA" id="ARBA00023284"/>
    </source>
</evidence>
<keyword evidence="3" id="KW-0676">Redox-active center</keyword>
<proteinExistence type="predicted"/>
<keyword evidence="1" id="KW-0560">Oxidoreductase</keyword>
<keyword evidence="6" id="KW-1185">Reference proteome</keyword>
<dbReference type="InterPro" id="IPR013766">
    <property type="entry name" value="Thioredoxin_domain"/>
</dbReference>
<dbReference type="PANTHER" id="PTHR43110">
    <property type="entry name" value="THIOL PEROXIDASE"/>
    <property type="match status" value="1"/>
</dbReference>
<dbReference type="InterPro" id="IPR050455">
    <property type="entry name" value="Tpx_Peroxidase_subfamily"/>
</dbReference>
<dbReference type="PANTHER" id="PTHR43110:SF1">
    <property type="entry name" value="THIOL PEROXIDASE"/>
    <property type="match status" value="1"/>
</dbReference>
<dbReference type="Pfam" id="PF00578">
    <property type="entry name" value="AhpC-TSA"/>
    <property type="match status" value="1"/>
</dbReference>
<dbReference type="InterPro" id="IPR000866">
    <property type="entry name" value="AhpC/TSA"/>
</dbReference>